<keyword evidence="3" id="KW-1185">Reference proteome</keyword>
<comment type="caution">
    <text evidence="2">The sequence shown here is derived from an EMBL/GenBank/DDBJ whole genome shotgun (WGS) entry which is preliminary data.</text>
</comment>
<evidence type="ECO:0000313" key="3">
    <source>
        <dbReference type="Proteomes" id="UP000295620"/>
    </source>
</evidence>
<dbReference type="EMBL" id="SNYC01000009">
    <property type="protein sequence ID" value="TDQ06376.1"/>
    <property type="molecule type" value="Genomic_DNA"/>
</dbReference>
<reference evidence="2 3" key="1">
    <citation type="submission" date="2019-03" db="EMBL/GenBank/DDBJ databases">
        <title>Genomic Encyclopedia of Archaeal and Bacterial Type Strains, Phase II (KMG-II): from individual species to whole genera.</title>
        <authorList>
            <person name="Goeker M."/>
        </authorList>
    </citation>
    <scope>NUCLEOTIDE SEQUENCE [LARGE SCALE GENOMIC DNA]</scope>
    <source>
        <strain evidence="2 3">DSM 19035</strain>
    </source>
</reference>
<dbReference type="InterPro" id="IPR019861">
    <property type="entry name" value="PorP/SprF_Bacteroidetes"/>
</dbReference>
<dbReference type="RefSeq" id="WP_133578234.1">
    <property type="nucleotide sequence ID" value="NZ_SNYC01000009.1"/>
</dbReference>
<dbReference type="OrthoDB" id="1493187at2"/>
<proteinExistence type="predicted"/>
<dbReference type="Proteomes" id="UP000295620">
    <property type="component" value="Unassembled WGS sequence"/>
</dbReference>
<sequence>MMKRIFLLMLAIGMTLSSSAQQDSQFTQYVFNNIHINPGYTGAKKEIYIQSFFRSQWVGIQGAPTTFSVAVDGAVNDGNVGLGLIVSNDKIGAQTYLSGYANYAYKIQVGYDETSRLSFGIAAGIMQLGLDGNKLGAIEQNDEVIPVNAETRTFPDARFGVYYSNKQFFAGLSATNMLASYAAKNSKGNSNLLVPVPQPHYYFTAGALIPLGDGLDLKPVILLKDDVKGPTSLDLNAFLLLNEKVWIGAFYRTSVPLYKKPDLDNYLTKKSATGLMFELFATENLRIGYSYDYALNKFRNYNYGSHEVSVGLYLGRKNLLRQRQLRCYDF</sequence>
<protein>
    <submittedName>
        <fullName evidence="2">Type IX secretion system PorP/SprF family membrane protein</fullName>
    </submittedName>
</protein>
<dbReference type="Pfam" id="PF11751">
    <property type="entry name" value="PorP_SprF"/>
    <property type="match status" value="1"/>
</dbReference>
<keyword evidence="1" id="KW-0732">Signal</keyword>
<name>A0A4R6SQQ7_9SPHI</name>
<evidence type="ECO:0000313" key="2">
    <source>
        <dbReference type="EMBL" id="TDQ06376.1"/>
    </source>
</evidence>
<evidence type="ECO:0000256" key="1">
    <source>
        <dbReference type="SAM" id="SignalP"/>
    </source>
</evidence>
<gene>
    <name evidence="2" type="ORF">ATK78_4446</name>
</gene>
<feature type="signal peptide" evidence="1">
    <location>
        <begin position="1"/>
        <end position="20"/>
    </location>
</feature>
<dbReference type="NCBIfam" id="TIGR03519">
    <property type="entry name" value="T9SS_PorP_fam"/>
    <property type="match status" value="1"/>
</dbReference>
<dbReference type="AlphaFoldDB" id="A0A4R6SQQ7"/>
<organism evidence="2 3">
    <name type="scientific">Pedobacter metabolipauper</name>
    <dbReference type="NCBI Taxonomy" id="425513"/>
    <lineage>
        <taxon>Bacteria</taxon>
        <taxon>Pseudomonadati</taxon>
        <taxon>Bacteroidota</taxon>
        <taxon>Sphingobacteriia</taxon>
        <taxon>Sphingobacteriales</taxon>
        <taxon>Sphingobacteriaceae</taxon>
        <taxon>Pedobacter</taxon>
    </lineage>
</organism>
<feature type="chain" id="PRO_5020572853" evidence="1">
    <location>
        <begin position="21"/>
        <end position="330"/>
    </location>
</feature>
<accession>A0A4R6SQQ7</accession>